<comment type="similarity">
    <text evidence="1">Belongs to the PrpD family.</text>
</comment>
<dbReference type="EMBL" id="RBII01000001">
    <property type="protein sequence ID" value="RKQ71940.1"/>
    <property type="molecule type" value="Genomic_DNA"/>
</dbReference>
<sequence>MRNLTLTERLSPILCRPISEVDRRRAALLFLDWTGCAVAGQVEPSGQKMTAAFKEETGPCSRIGTGPSSPLMAALHNGALGNVLEMDDVDRQAVLHAAPTIIPAALSVAEYVGADPDKFLNAIVVGYEATIRIGRAVGAGHYAFWHNTATCGPFGAAAAACYLLENSDLVSALGLAGTQAAGLWQTRHEPDSMAKQLHAGHAAHAGVLAALLSVQGFQGPKSILEGEQGFFRAMCPGADPEDILANPKAEWLLHETSLKPYPACRHAHPAIDAALKAFNELGASDSDVLVETYADAIKFCDRPNPQSTIEAKFSLQHSVALALTKGVPVLSDFEPDVVGGPLKALRARVSVKETDAFSGAYPKHYGASVTLYGKTYTAHDAYGDPEVPMSENAVKDKAIGLMTHAGMRAKDAERLAQAALESDLIKYLSLLP</sequence>
<dbReference type="InterPro" id="IPR045336">
    <property type="entry name" value="MmgE_PrpD_N"/>
</dbReference>
<comment type="caution">
    <text evidence="4">The sequence shown here is derived from an EMBL/GenBank/DDBJ whole genome shotgun (WGS) entry which is preliminary data.</text>
</comment>
<dbReference type="AlphaFoldDB" id="A0A420WLS4"/>
<feature type="domain" description="MmgE/PrpD C-terminal" evidence="3">
    <location>
        <begin position="261"/>
        <end position="419"/>
    </location>
</feature>
<dbReference type="OrthoDB" id="9795089at2"/>
<evidence type="ECO:0000259" key="2">
    <source>
        <dbReference type="Pfam" id="PF03972"/>
    </source>
</evidence>
<dbReference type="InterPro" id="IPR005656">
    <property type="entry name" value="MmgE_PrpD"/>
</dbReference>
<dbReference type="PANTHER" id="PTHR16943">
    <property type="entry name" value="2-METHYLCITRATE DEHYDRATASE-RELATED"/>
    <property type="match status" value="1"/>
</dbReference>
<dbReference type="RefSeq" id="WP_121099713.1">
    <property type="nucleotide sequence ID" value="NZ_RBII01000001.1"/>
</dbReference>
<reference evidence="4 5" key="1">
    <citation type="submission" date="2018-10" db="EMBL/GenBank/DDBJ databases">
        <title>Genomic Encyclopedia of Type Strains, Phase IV (KMG-IV): sequencing the most valuable type-strain genomes for metagenomic binning, comparative biology and taxonomic classification.</title>
        <authorList>
            <person name="Goeker M."/>
        </authorList>
    </citation>
    <scope>NUCLEOTIDE SEQUENCE [LARGE SCALE GENOMIC DNA]</scope>
    <source>
        <strain evidence="4 5">DSM 22008</strain>
    </source>
</reference>
<keyword evidence="5" id="KW-1185">Reference proteome</keyword>
<gene>
    <name evidence="4" type="ORF">DES40_1275</name>
</gene>
<dbReference type="Pfam" id="PF03972">
    <property type="entry name" value="MmgE_PrpD_N"/>
    <property type="match status" value="1"/>
</dbReference>
<dbReference type="Proteomes" id="UP000282211">
    <property type="component" value="Unassembled WGS sequence"/>
</dbReference>
<dbReference type="Gene3D" id="1.10.4100.10">
    <property type="entry name" value="2-methylcitrate dehydratase PrpD"/>
    <property type="match status" value="1"/>
</dbReference>
<dbReference type="GO" id="GO:0016829">
    <property type="term" value="F:lyase activity"/>
    <property type="evidence" value="ECO:0007669"/>
    <property type="project" value="InterPro"/>
</dbReference>
<evidence type="ECO:0000313" key="5">
    <source>
        <dbReference type="Proteomes" id="UP000282211"/>
    </source>
</evidence>
<accession>A0A420WLS4</accession>
<dbReference type="Gene3D" id="3.30.1330.120">
    <property type="entry name" value="2-methylcitrate dehydratase PrpD"/>
    <property type="match status" value="1"/>
</dbReference>
<dbReference type="InterPro" id="IPR042183">
    <property type="entry name" value="MmgE/PrpD_sf_1"/>
</dbReference>
<evidence type="ECO:0000259" key="3">
    <source>
        <dbReference type="Pfam" id="PF19305"/>
    </source>
</evidence>
<dbReference type="SUPFAM" id="SSF103378">
    <property type="entry name" value="2-methylcitrate dehydratase PrpD"/>
    <property type="match status" value="1"/>
</dbReference>
<dbReference type="InterPro" id="IPR042188">
    <property type="entry name" value="MmgE/PrpD_sf_2"/>
</dbReference>
<evidence type="ECO:0000313" key="4">
    <source>
        <dbReference type="EMBL" id="RKQ71940.1"/>
    </source>
</evidence>
<feature type="domain" description="MmgE/PrpD N-terminal" evidence="2">
    <location>
        <begin position="22"/>
        <end position="241"/>
    </location>
</feature>
<name>A0A420WLS4_9PROT</name>
<proteinExistence type="inferred from homology"/>
<protein>
    <submittedName>
        <fullName evidence="4">2-methylcitrate dehydratase PrpD</fullName>
    </submittedName>
</protein>
<dbReference type="PANTHER" id="PTHR16943:SF8">
    <property type="entry name" value="2-METHYLCITRATE DEHYDRATASE"/>
    <property type="match status" value="1"/>
</dbReference>
<evidence type="ECO:0000256" key="1">
    <source>
        <dbReference type="ARBA" id="ARBA00006174"/>
    </source>
</evidence>
<dbReference type="InterPro" id="IPR045337">
    <property type="entry name" value="MmgE_PrpD_C"/>
</dbReference>
<dbReference type="InterPro" id="IPR036148">
    <property type="entry name" value="MmgE/PrpD_sf"/>
</dbReference>
<dbReference type="InParanoid" id="A0A420WLS4"/>
<dbReference type="Pfam" id="PF19305">
    <property type="entry name" value="MmgE_PrpD_C"/>
    <property type="match status" value="1"/>
</dbReference>
<organism evidence="4 5">
    <name type="scientific">Litorimonas taeanensis</name>
    <dbReference type="NCBI Taxonomy" id="568099"/>
    <lineage>
        <taxon>Bacteria</taxon>
        <taxon>Pseudomonadati</taxon>
        <taxon>Pseudomonadota</taxon>
        <taxon>Alphaproteobacteria</taxon>
        <taxon>Maricaulales</taxon>
        <taxon>Robiginitomaculaceae</taxon>
    </lineage>
</organism>